<dbReference type="InterPro" id="IPR046672">
    <property type="entry name" value="DUF6542"/>
</dbReference>
<protein>
    <recommendedName>
        <fullName evidence="3">DUF6542 domain-containing protein</fullName>
    </recommendedName>
</protein>
<feature type="transmembrane region" description="Helical" evidence="2">
    <location>
        <begin position="58"/>
        <end position="77"/>
    </location>
</feature>
<dbReference type="EMBL" id="QKYN01000072">
    <property type="protein sequence ID" value="RAG84076.1"/>
    <property type="molecule type" value="Genomic_DNA"/>
</dbReference>
<accession>A0A2X0J1J8</accession>
<comment type="caution">
    <text evidence="4">The sequence shown here is derived from an EMBL/GenBank/DDBJ whole genome shotgun (WGS) entry which is preliminary data.</text>
</comment>
<dbReference type="RefSeq" id="WP_111502229.1">
    <property type="nucleotide sequence ID" value="NZ_QKYN01000072.1"/>
</dbReference>
<keyword evidence="2" id="KW-0472">Membrane</keyword>
<sequence length="197" mass="20482">MTGQSTQRPAARSSERAAQPPTQRGPRGHGQGSAAGGHGHSHGGGPASRRGALLPGRLARPQAGWVLLALPVLGALVDEVSGAPLGGFFLVCSVLASAWAALLSTRRGLWWVLPSPPLVVAAVALLDQLLLHGSDFTGNKLGTGLLKWSVDLFPTMFFALLAAFVAPALRRALLRRSAARAAGRGAQVPVPRRSHHD</sequence>
<feature type="compositionally biased region" description="Gly residues" evidence="1">
    <location>
        <begin position="28"/>
        <end position="46"/>
    </location>
</feature>
<feature type="region of interest" description="Disordered" evidence="1">
    <location>
        <begin position="1"/>
        <end position="52"/>
    </location>
</feature>
<evidence type="ECO:0000256" key="2">
    <source>
        <dbReference type="SAM" id="Phobius"/>
    </source>
</evidence>
<feature type="transmembrane region" description="Helical" evidence="2">
    <location>
        <begin position="83"/>
        <end position="102"/>
    </location>
</feature>
<keyword evidence="2" id="KW-0812">Transmembrane</keyword>
<evidence type="ECO:0000259" key="3">
    <source>
        <dbReference type="Pfam" id="PF20177"/>
    </source>
</evidence>
<reference evidence="4 5" key="1">
    <citation type="submission" date="2018-06" db="EMBL/GenBank/DDBJ databases">
        <title>Streptacidiphilus pinicola sp. nov., isolated from pine grove soil.</title>
        <authorList>
            <person name="Roh S.G."/>
            <person name="Park S."/>
            <person name="Kim M.-K."/>
            <person name="Yun B.-R."/>
            <person name="Park J."/>
            <person name="Kim M.J."/>
            <person name="Kim Y.S."/>
            <person name="Kim S.B."/>
        </authorList>
    </citation>
    <scope>NUCLEOTIDE SEQUENCE [LARGE SCALE GENOMIC DNA]</scope>
    <source>
        <strain evidence="4 5">MMS16-CNU450</strain>
    </source>
</reference>
<keyword evidence="5" id="KW-1185">Reference proteome</keyword>
<keyword evidence="2" id="KW-1133">Transmembrane helix</keyword>
<feature type="transmembrane region" description="Helical" evidence="2">
    <location>
        <begin position="109"/>
        <end position="132"/>
    </location>
</feature>
<feature type="domain" description="DUF6542" evidence="3">
    <location>
        <begin position="63"/>
        <end position="176"/>
    </location>
</feature>
<dbReference type="Proteomes" id="UP000248889">
    <property type="component" value="Unassembled WGS sequence"/>
</dbReference>
<feature type="transmembrane region" description="Helical" evidence="2">
    <location>
        <begin position="152"/>
        <end position="169"/>
    </location>
</feature>
<organism evidence="4 5">
    <name type="scientific">Streptacidiphilus pinicola</name>
    <dbReference type="NCBI Taxonomy" id="2219663"/>
    <lineage>
        <taxon>Bacteria</taxon>
        <taxon>Bacillati</taxon>
        <taxon>Actinomycetota</taxon>
        <taxon>Actinomycetes</taxon>
        <taxon>Kitasatosporales</taxon>
        <taxon>Streptomycetaceae</taxon>
        <taxon>Streptacidiphilus</taxon>
    </lineage>
</organism>
<proteinExistence type="predicted"/>
<evidence type="ECO:0000313" key="4">
    <source>
        <dbReference type="EMBL" id="RAG84076.1"/>
    </source>
</evidence>
<evidence type="ECO:0000313" key="5">
    <source>
        <dbReference type="Proteomes" id="UP000248889"/>
    </source>
</evidence>
<name>A0A2X0J1J8_9ACTN</name>
<dbReference type="Pfam" id="PF20177">
    <property type="entry name" value="DUF6542"/>
    <property type="match status" value="1"/>
</dbReference>
<evidence type="ECO:0000256" key="1">
    <source>
        <dbReference type="SAM" id="MobiDB-lite"/>
    </source>
</evidence>
<gene>
    <name evidence="4" type="ORF">DN069_18710</name>
</gene>
<dbReference type="AlphaFoldDB" id="A0A2X0J1J8"/>